<feature type="compositionally biased region" description="Pro residues" evidence="1">
    <location>
        <begin position="40"/>
        <end position="76"/>
    </location>
</feature>
<sequence>MQPAARSYWKNKPFFVTKLRMAVRFNKPVSSPWASASPMECPPSPSKPQPPSKSCLPPPAEKPQGPPPSPSPPYPFTPEVHVAEGVKPTIKIKGLAGQPTGNLPSNK</sequence>
<name>A0AAV4AMT0_9GAST</name>
<reference evidence="2 3" key="1">
    <citation type="journal article" date="2021" name="Elife">
        <title>Chloroplast acquisition without the gene transfer in kleptoplastic sea slugs, Plakobranchus ocellatus.</title>
        <authorList>
            <person name="Maeda T."/>
            <person name="Takahashi S."/>
            <person name="Yoshida T."/>
            <person name="Shimamura S."/>
            <person name="Takaki Y."/>
            <person name="Nagai Y."/>
            <person name="Toyoda A."/>
            <person name="Suzuki Y."/>
            <person name="Arimoto A."/>
            <person name="Ishii H."/>
            <person name="Satoh N."/>
            <person name="Nishiyama T."/>
            <person name="Hasebe M."/>
            <person name="Maruyama T."/>
            <person name="Minagawa J."/>
            <person name="Obokata J."/>
            <person name="Shigenobu S."/>
        </authorList>
    </citation>
    <scope>NUCLEOTIDE SEQUENCE [LARGE SCALE GENOMIC DNA]</scope>
</reference>
<keyword evidence="3" id="KW-1185">Reference proteome</keyword>
<feature type="region of interest" description="Disordered" evidence="1">
    <location>
        <begin position="29"/>
        <end position="107"/>
    </location>
</feature>
<proteinExistence type="predicted"/>
<evidence type="ECO:0000256" key="1">
    <source>
        <dbReference type="SAM" id="MobiDB-lite"/>
    </source>
</evidence>
<comment type="caution">
    <text evidence="2">The sequence shown here is derived from an EMBL/GenBank/DDBJ whole genome shotgun (WGS) entry which is preliminary data.</text>
</comment>
<dbReference type="AlphaFoldDB" id="A0AAV4AMT0"/>
<evidence type="ECO:0000313" key="3">
    <source>
        <dbReference type="Proteomes" id="UP000735302"/>
    </source>
</evidence>
<accession>A0AAV4AMT0</accession>
<dbReference type="Proteomes" id="UP000735302">
    <property type="component" value="Unassembled WGS sequence"/>
</dbReference>
<protein>
    <submittedName>
        <fullName evidence="2">Uncharacterized protein</fullName>
    </submittedName>
</protein>
<gene>
    <name evidence="2" type="ORF">PoB_003400400</name>
</gene>
<dbReference type="EMBL" id="BLXT01003865">
    <property type="protein sequence ID" value="GFO07499.1"/>
    <property type="molecule type" value="Genomic_DNA"/>
</dbReference>
<organism evidence="2 3">
    <name type="scientific">Plakobranchus ocellatus</name>
    <dbReference type="NCBI Taxonomy" id="259542"/>
    <lineage>
        <taxon>Eukaryota</taxon>
        <taxon>Metazoa</taxon>
        <taxon>Spiralia</taxon>
        <taxon>Lophotrochozoa</taxon>
        <taxon>Mollusca</taxon>
        <taxon>Gastropoda</taxon>
        <taxon>Heterobranchia</taxon>
        <taxon>Euthyneura</taxon>
        <taxon>Panpulmonata</taxon>
        <taxon>Sacoglossa</taxon>
        <taxon>Placobranchoidea</taxon>
        <taxon>Plakobranchidae</taxon>
        <taxon>Plakobranchus</taxon>
    </lineage>
</organism>
<evidence type="ECO:0000313" key="2">
    <source>
        <dbReference type="EMBL" id="GFO07499.1"/>
    </source>
</evidence>